<feature type="domain" description="FAD-binding PCMH-type" evidence="5">
    <location>
        <begin position="194"/>
        <end position="369"/>
    </location>
</feature>
<dbReference type="PROSITE" id="PS51387">
    <property type="entry name" value="FAD_PCMH"/>
    <property type="match status" value="1"/>
</dbReference>
<dbReference type="EMBL" id="AP021861">
    <property type="protein sequence ID" value="BBO32709.1"/>
    <property type="molecule type" value="Genomic_DNA"/>
</dbReference>
<dbReference type="SUPFAM" id="SSF56176">
    <property type="entry name" value="FAD-binding/transporter-associated domain-like"/>
    <property type="match status" value="1"/>
</dbReference>
<keyword evidence="3" id="KW-0274">FAD</keyword>
<dbReference type="PIRSF" id="PIRSF036557">
    <property type="entry name" value="XdhA_RC"/>
    <property type="match status" value="1"/>
</dbReference>
<dbReference type="InterPro" id="IPR016169">
    <property type="entry name" value="FAD-bd_PCMH_sub2"/>
</dbReference>
<dbReference type="GO" id="GO:0051537">
    <property type="term" value="F:2 iron, 2 sulfur cluster binding"/>
    <property type="evidence" value="ECO:0007669"/>
    <property type="project" value="InterPro"/>
</dbReference>
<dbReference type="SUPFAM" id="SSF47741">
    <property type="entry name" value="CO dehydrogenase ISP C-domain like"/>
    <property type="match status" value="1"/>
</dbReference>
<dbReference type="SUPFAM" id="SSF54292">
    <property type="entry name" value="2Fe-2S ferredoxin-like"/>
    <property type="match status" value="1"/>
</dbReference>
<dbReference type="InterPro" id="IPR012175">
    <property type="entry name" value="Xanth_DH_ssu_bac"/>
</dbReference>
<dbReference type="InterPro" id="IPR012675">
    <property type="entry name" value="Beta-grasp_dom_sf"/>
</dbReference>
<dbReference type="KEGG" id="lpav:PLANPX_2321"/>
<name>A0A5K7XID8_9BACT</name>
<reference evidence="7" key="1">
    <citation type="submission" date="2019-10" db="EMBL/GenBank/DDBJ databases">
        <title>Lacipirellula parvula gen. nov., sp. nov., representing a lineage of planctomycetes widespread in freshwater anoxic habitats, and description of the family Lacipirellulaceae.</title>
        <authorList>
            <person name="Dedysh S.N."/>
            <person name="Kulichevskaya I.S."/>
            <person name="Beletsky A.V."/>
            <person name="Rakitin A.L."/>
            <person name="Mardanov A.V."/>
            <person name="Ivanova A.A."/>
            <person name="Saltykova V.X."/>
            <person name="Rijpstra W.I.C."/>
            <person name="Sinninghe Damste J.S."/>
            <person name="Ravin N.V."/>
        </authorList>
    </citation>
    <scope>NUCLEOTIDE SEQUENCE [LARGE SCALE GENOMIC DNA]</scope>
    <source>
        <strain evidence="7">PX69</strain>
    </source>
</reference>
<keyword evidence="7" id="KW-1185">Reference proteome</keyword>
<accession>A0A5K7XID8</accession>
<evidence type="ECO:0000259" key="5">
    <source>
        <dbReference type="PROSITE" id="PS51387"/>
    </source>
</evidence>
<evidence type="ECO:0000256" key="4">
    <source>
        <dbReference type="ARBA" id="ARBA00023004"/>
    </source>
</evidence>
<evidence type="ECO:0000256" key="2">
    <source>
        <dbReference type="ARBA" id="ARBA00022723"/>
    </source>
</evidence>
<dbReference type="SMART" id="SM01092">
    <property type="entry name" value="CO_deh_flav_C"/>
    <property type="match status" value="1"/>
</dbReference>
<organism evidence="6 7">
    <name type="scientific">Lacipirellula parvula</name>
    <dbReference type="NCBI Taxonomy" id="2650471"/>
    <lineage>
        <taxon>Bacteria</taxon>
        <taxon>Pseudomonadati</taxon>
        <taxon>Planctomycetota</taxon>
        <taxon>Planctomycetia</taxon>
        <taxon>Pirellulales</taxon>
        <taxon>Lacipirellulaceae</taxon>
        <taxon>Lacipirellula</taxon>
    </lineage>
</organism>
<gene>
    <name evidence="6" type="ORF">PLANPX_2321</name>
</gene>
<dbReference type="Gene3D" id="3.30.43.10">
    <property type="entry name" value="Uridine Diphospho-n-acetylenolpyruvylglucosamine Reductase, domain 2"/>
    <property type="match status" value="1"/>
</dbReference>
<dbReference type="InterPro" id="IPR005107">
    <property type="entry name" value="CO_DH_flav_C"/>
</dbReference>
<dbReference type="Gene3D" id="1.10.150.120">
    <property type="entry name" value="[2Fe-2S]-binding domain"/>
    <property type="match status" value="1"/>
</dbReference>
<dbReference type="InterPro" id="IPR036683">
    <property type="entry name" value="CO_DH_flav_C_dom_sf"/>
</dbReference>
<dbReference type="PANTHER" id="PTHR45444">
    <property type="entry name" value="XANTHINE DEHYDROGENASE"/>
    <property type="match status" value="1"/>
</dbReference>
<dbReference type="Pfam" id="PF00941">
    <property type="entry name" value="FAD_binding_5"/>
    <property type="match status" value="1"/>
</dbReference>
<sequence>MRDHLLLFINGEQREVRGGDAFLSVSDYLRLRCGLVGTKIVCSEGDCGACTTLIGRPAANRQQLDYKPVDSCIQFMFQLDGTHIVTVEGLRRDGTLNAVQQAMVDCHGSQCGFCTPGFVMAMTGLLEQQKALDEPTLRSELTGNLCRCTGYTPIIDSGLKCNGADHDRLAQLYPAAPMLGAFASTGDDELRLETTSFGVQHVACSPRTLEEALDFLAMQPTATIVAGATDIGVRANKAHRLPPVILDLNRIAELEAIAVGDGVFRCGARASWTTLLAAFRQAAPAFARILQLFGAPQIRHVGTIAGNIANASPIADSLPFLLVMEAVLVLASKSGRREVNINQFYHGYKKLELKPGELITEVRIPLPAESELLQLYKVSRRRDLDISGFTAAVRMQLDGDAIKQASIAFGAVGPTVMRARQTERFLVGEPLTLETMQTAGDIAVNEVTPIDDVRGSAEYRRQLTRNVLLKFYYQTQSQLAAV</sequence>
<dbReference type="Gene3D" id="3.10.20.30">
    <property type="match status" value="1"/>
</dbReference>
<dbReference type="GO" id="GO:0004854">
    <property type="term" value="F:xanthine dehydrogenase activity"/>
    <property type="evidence" value="ECO:0007669"/>
    <property type="project" value="UniProtKB-EC"/>
</dbReference>
<dbReference type="InterPro" id="IPR002346">
    <property type="entry name" value="Mopterin_DH_FAD-bd"/>
</dbReference>
<evidence type="ECO:0000313" key="7">
    <source>
        <dbReference type="Proteomes" id="UP000326837"/>
    </source>
</evidence>
<keyword evidence="2" id="KW-0479">Metal-binding</keyword>
<dbReference type="Gene3D" id="3.30.390.50">
    <property type="entry name" value="CO dehydrogenase flavoprotein, C-terminal domain"/>
    <property type="match status" value="1"/>
</dbReference>
<dbReference type="InterPro" id="IPR002888">
    <property type="entry name" value="2Fe-2S-bd"/>
</dbReference>
<dbReference type="GO" id="GO:0005506">
    <property type="term" value="F:iron ion binding"/>
    <property type="evidence" value="ECO:0007669"/>
    <property type="project" value="InterPro"/>
</dbReference>
<dbReference type="InterPro" id="IPR036884">
    <property type="entry name" value="2Fe-2S-bd_dom_sf"/>
</dbReference>
<dbReference type="SUPFAM" id="SSF55447">
    <property type="entry name" value="CO dehydrogenase flavoprotein C-terminal domain-like"/>
    <property type="match status" value="1"/>
</dbReference>
<dbReference type="InterPro" id="IPR016208">
    <property type="entry name" value="Ald_Oxase/xanthine_DH-like"/>
</dbReference>
<keyword evidence="4" id="KW-0408">Iron</keyword>
<dbReference type="InterPro" id="IPR016166">
    <property type="entry name" value="FAD-bd_PCMH"/>
</dbReference>
<keyword evidence="6" id="KW-0560">Oxidoreductase</keyword>
<dbReference type="InterPro" id="IPR016167">
    <property type="entry name" value="FAD-bd_PCMH_sub1"/>
</dbReference>
<dbReference type="Pfam" id="PF03450">
    <property type="entry name" value="CO_deh_flav_C"/>
    <property type="match status" value="1"/>
</dbReference>
<keyword evidence="1" id="KW-0285">Flavoprotein</keyword>
<proteinExistence type="predicted"/>
<dbReference type="Pfam" id="PF01799">
    <property type="entry name" value="Fer2_2"/>
    <property type="match status" value="1"/>
</dbReference>
<evidence type="ECO:0000256" key="1">
    <source>
        <dbReference type="ARBA" id="ARBA00022630"/>
    </source>
</evidence>
<dbReference type="InterPro" id="IPR036318">
    <property type="entry name" value="FAD-bd_PCMH-like_sf"/>
</dbReference>
<protein>
    <submittedName>
        <fullName evidence="6">Xanthine dehydrogenase iron-sulfur subunit</fullName>
        <ecNumber evidence="6">1.17.1.4</ecNumber>
    </submittedName>
</protein>
<dbReference type="EC" id="1.17.1.4" evidence="6"/>
<dbReference type="InterPro" id="IPR006058">
    <property type="entry name" value="2Fe2S_fd_BS"/>
</dbReference>
<dbReference type="PANTHER" id="PTHR45444:SF3">
    <property type="entry name" value="XANTHINE DEHYDROGENASE"/>
    <property type="match status" value="1"/>
</dbReference>
<evidence type="ECO:0000256" key="3">
    <source>
        <dbReference type="ARBA" id="ARBA00022827"/>
    </source>
</evidence>
<dbReference type="AlphaFoldDB" id="A0A5K7XID8"/>
<dbReference type="Gene3D" id="3.30.465.10">
    <property type="match status" value="1"/>
</dbReference>
<dbReference type="InterPro" id="IPR036010">
    <property type="entry name" value="2Fe-2S_ferredoxin-like_sf"/>
</dbReference>
<dbReference type="GO" id="GO:0071949">
    <property type="term" value="F:FAD binding"/>
    <property type="evidence" value="ECO:0007669"/>
    <property type="project" value="InterPro"/>
</dbReference>
<dbReference type="PROSITE" id="PS00197">
    <property type="entry name" value="2FE2S_FER_1"/>
    <property type="match status" value="1"/>
</dbReference>
<dbReference type="Proteomes" id="UP000326837">
    <property type="component" value="Chromosome"/>
</dbReference>
<evidence type="ECO:0000313" key="6">
    <source>
        <dbReference type="EMBL" id="BBO32709.1"/>
    </source>
</evidence>
<dbReference type="RefSeq" id="WP_152098629.1">
    <property type="nucleotide sequence ID" value="NZ_AP021861.1"/>
</dbReference>